<evidence type="ECO:0000259" key="1">
    <source>
        <dbReference type="Pfam" id="PF07589"/>
    </source>
</evidence>
<dbReference type="InterPro" id="IPR013424">
    <property type="entry name" value="Ice-binding_C"/>
</dbReference>
<dbReference type="NCBIfam" id="TIGR02595">
    <property type="entry name" value="PEP_CTERM"/>
    <property type="match status" value="1"/>
</dbReference>
<feature type="domain" description="Ice-binding protein C-terminal" evidence="1">
    <location>
        <begin position="166"/>
        <end position="191"/>
    </location>
</feature>
<keyword evidence="3" id="KW-1185">Reference proteome</keyword>
<dbReference type="Pfam" id="PF07589">
    <property type="entry name" value="PEP-CTERM"/>
    <property type="match status" value="1"/>
</dbReference>
<organism evidence="2 3">
    <name type="scientific">Chitinimonas arctica</name>
    <dbReference type="NCBI Taxonomy" id="2594795"/>
    <lineage>
        <taxon>Bacteria</taxon>
        <taxon>Pseudomonadati</taxon>
        <taxon>Pseudomonadota</taxon>
        <taxon>Betaproteobacteria</taxon>
        <taxon>Neisseriales</taxon>
        <taxon>Chitinibacteraceae</taxon>
        <taxon>Chitinimonas</taxon>
    </lineage>
</organism>
<dbReference type="EMBL" id="CP041730">
    <property type="protein sequence ID" value="QDQ29176.1"/>
    <property type="molecule type" value="Genomic_DNA"/>
</dbReference>
<gene>
    <name evidence="2" type="ORF">FNU76_01765</name>
</gene>
<sequence>MVIFDGGFAQNLISWQDTFSNQSGNSLNYKLNVELAPMSFRMASFSPMNARTGFVADVLVNGVSVWHSAQTFARQGQSNSSSSEGFDMGDATEFGDLATQVSYEHSGYRGLVDLGTFAAGQTATVTYRFSQFTYLDKRRDCTIFCAEVFAAAEKTGVNQQRIISAPVPEPESYAMLLGGLGLIGAIARRRKAAAK</sequence>
<evidence type="ECO:0000313" key="2">
    <source>
        <dbReference type="EMBL" id="QDQ29176.1"/>
    </source>
</evidence>
<accession>A0A516SLZ4</accession>
<reference evidence="3" key="1">
    <citation type="submission" date="2019-07" db="EMBL/GenBank/DDBJ databases">
        <title>Chitinimonas sp. nov., isolated from Ny-Alesund, arctica soil.</title>
        <authorList>
            <person name="Xu Q."/>
            <person name="Peng F."/>
        </authorList>
    </citation>
    <scope>NUCLEOTIDE SEQUENCE [LARGE SCALE GENOMIC DNA]</scope>
    <source>
        <strain evidence="3">R3-44</strain>
    </source>
</reference>
<dbReference type="Proteomes" id="UP000317550">
    <property type="component" value="Chromosome"/>
</dbReference>
<protein>
    <submittedName>
        <fullName evidence="2">PEP-CTERM sorting domain-containing protein</fullName>
    </submittedName>
</protein>
<dbReference type="KEGG" id="cari:FNU76_01765"/>
<evidence type="ECO:0000313" key="3">
    <source>
        <dbReference type="Proteomes" id="UP000317550"/>
    </source>
</evidence>
<name>A0A516SLZ4_9NEIS</name>
<proteinExistence type="predicted"/>
<dbReference type="AlphaFoldDB" id="A0A516SLZ4"/>